<proteinExistence type="predicted"/>
<evidence type="ECO:0000313" key="5">
    <source>
        <dbReference type="Proteomes" id="UP000715651"/>
    </source>
</evidence>
<feature type="compositionally biased region" description="Low complexity" evidence="1">
    <location>
        <begin position="107"/>
        <end position="126"/>
    </location>
</feature>
<protein>
    <submittedName>
        <fullName evidence="4">Zinc ribbon domain-containing protein</fullName>
    </submittedName>
</protein>
<keyword evidence="2" id="KW-1133">Transmembrane helix</keyword>
<dbReference type="Proteomes" id="UP000715651">
    <property type="component" value="Unassembled WGS sequence"/>
</dbReference>
<keyword evidence="2" id="KW-0812">Transmembrane</keyword>
<evidence type="ECO:0000313" key="4">
    <source>
        <dbReference type="EMBL" id="HJF17571.1"/>
    </source>
</evidence>
<reference evidence="4" key="1">
    <citation type="journal article" date="2021" name="PeerJ">
        <title>Extensive microbial diversity within the chicken gut microbiome revealed by metagenomics and culture.</title>
        <authorList>
            <person name="Gilroy R."/>
            <person name="Ravi A."/>
            <person name="Getino M."/>
            <person name="Pursley I."/>
            <person name="Horton D.L."/>
            <person name="Alikhan N.F."/>
            <person name="Baker D."/>
            <person name="Gharbi K."/>
            <person name="Hall N."/>
            <person name="Watson M."/>
            <person name="Adriaenssens E.M."/>
            <person name="Foster-Nyarko E."/>
            <person name="Jarju S."/>
            <person name="Secka A."/>
            <person name="Antonio M."/>
            <person name="Oren A."/>
            <person name="Chaudhuri R.R."/>
            <person name="La Ragione R."/>
            <person name="Hildebrand F."/>
            <person name="Pallen M.J."/>
        </authorList>
    </citation>
    <scope>NUCLEOTIDE SEQUENCE</scope>
    <source>
        <strain evidence="4">578</strain>
    </source>
</reference>
<dbReference type="Pfam" id="PF13248">
    <property type="entry name" value="Zn_ribbon_3"/>
    <property type="match status" value="1"/>
</dbReference>
<sequence length="488" mass="52714">MAQDDKFCTNCGQPIEPGDIVCTHCGKPINRGAKAAEKSKNFDFARKGETGDYTLQNAELTAGERVVQDATRQRNLAAQAAANAAQVSGTLSGSQAMNELAGGNWDTTGAGSATGTHATGTAAGTSTGTATVASTAVAAQQAQLEAARKKRVGKRLLIAFLILALVVATSVGTFFAIQFVQRLNNPTSFLTQYTKALSTGNFETMNAMAAPSARLHGRLAQNPATKKGSYPSKISFSPRGTQDGNYREFRLKYTLAGEKYSTIMTVHKVDGSAGYNGWEATSQPHFTLSIGKLLTPFASVEVNGVPVPANASYLVFPGIYTVHAQQSDWFTTEDVVLSPKKATAQFTYKMNPDVKKIIQDKVNQDADLLVNNENLVEGKNVDVDILRTYGLILDDGTFYKNVKASVKEYPKVKRVGISEDNIPWFELQEGKVQYDYDYGTDANHLQHGSSEALISNLGSGYDNTFLSFAVDTDNTVSFTHELNGRRFD</sequence>
<gene>
    <name evidence="4" type="ORF">K8U78_00075</name>
</gene>
<feature type="transmembrane region" description="Helical" evidence="2">
    <location>
        <begin position="156"/>
        <end position="180"/>
    </location>
</feature>
<dbReference type="EMBL" id="DYWK01000001">
    <property type="protein sequence ID" value="HJF17571.1"/>
    <property type="molecule type" value="Genomic_DNA"/>
</dbReference>
<comment type="caution">
    <text evidence="4">The sequence shown here is derived from an EMBL/GenBank/DDBJ whole genome shotgun (WGS) entry which is preliminary data.</text>
</comment>
<dbReference type="InterPro" id="IPR059113">
    <property type="entry name" value="Znf_ribbon"/>
</dbReference>
<feature type="domain" description="Putative zinc-ribbon" evidence="3">
    <location>
        <begin position="8"/>
        <end position="29"/>
    </location>
</feature>
<feature type="region of interest" description="Disordered" evidence="1">
    <location>
        <begin position="98"/>
        <end position="126"/>
    </location>
</feature>
<evidence type="ECO:0000259" key="3">
    <source>
        <dbReference type="Pfam" id="PF13248"/>
    </source>
</evidence>
<evidence type="ECO:0000256" key="1">
    <source>
        <dbReference type="SAM" id="MobiDB-lite"/>
    </source>
</evidence>
<reference evidence="4" key="2">
    <citation type="submission" date="2021-09" db="EMBL/GenBank/DDBJ databases">
        <authorList>
            <person name="Gilroy R."/>
        </authorList>
    </citation>
    <scope>NUCLEOTIDE SEQUENCE</scope>
    <source>
        <strain evidence="4">578</strain>
    </source>
</reference>
<organism evidence="4 5">
    <name type="scientific">Aeriscardovia aeriphila</name>
    <dbReference type="NCBI Taxonomy" id="218139"/>
    <lineage>
        <taxon>Bacteria</taxon>
        <taxon>Bacillati</taxon>
        <taxon>Actinomycetota</taxon>
        <taxon>Actinomycetes</taxon>
        <taxon>Bifidobacteriales</taxon>
        <taxon>Bifidobacteriaceae</taxon>
        <taxon>Aeriscardovia</taxon>
    </lineage>
</organism>
<dbReference type="AlphaFoldDB" id="A0A921KAN7"/>
<accession>A0A921KAN7</accession>
<evidence type="ECO:0000256" key="2">
    <source>
        <dbReference type="SAM" id="Phobius"/>
    </source>
</evidence>
<name>A0A921KAN7_9BIFI</name>
<keyword evidence="2" id="KW-0472">Membrane</keyword>